<dbReference type="AlphaFoldDB" id="A0A1M6LX66"/>
<accession>A0A1M6LX66</accession>
<feature type="transmembrane region" description="Helical" evidence="1">
    <location>
        <begin position="21"/>
        <end position="44"/>
    </location>
</feature>
<keyword evidence="1" id="KW-0472">Membrane</keyword>
<gene>
    <name evidence="2" type="ORF">SAMN05444350_1574</name>
</gene>
<evidence type="ECO:0000256" key="1">
    <source>
        <dbReference type="SAM" id="Phobius"/>
    </source>
</evidence>
<keyword evidence="3" id="KW-1185">Reference proteome</keyword>
<evidence type="ECO:0000313" key="3">
    <source>
        <dbReference type="Proteomes" id="UP000184192"/>
    </source>
</evidence>
<sequence length="66" mass="7391">MNKTTHLSDAPPLMAFYNAEYNFSLICLLNVPDAISPFVSYIFFNTKPPLPLGKRGNCPSPLQNIF</sequence>
<dbReference type="Proteomes" id="UP000184192">
    <property type="component" value="Unassembled WGS sequence"/>
</dbReference>
<name>A0A1M6LX66_9BACE</name>
<dbReference type="EMBL" id="FQZN01000057">
    <property type="protein sequence ID" value="SHJ75735.1"/>
    <property type="molecule type" value="Genomic_DNA"/>
</dbReference>
<reference evidence="3" key="1">
    <citation type="submission" date="2016-11" db="EMBL/GenBank/DDBJ databases">
        <authorList>
            <person name="Varghese N."/>
            <person name="Submissions S."/>
        </authorList>
    </citation>
    <scope>NUCLEOTIDE SEQUENCE [LARGE SCALE GENOMIC DNA]</scope>
    <source>
        <strain evidence="3">DSM 26884</strain>
    </source>
</reference>
<proteinExistence type="predicted"/>
<keyword evidence="1" id="KW-1133">Transmembrane helix</keyword>
<keyword evidence="1" id="KW-0812">Transmembrane</keyword>
<protein>
    <submittedName>
        <fullName evidence="2">Uncharacterized protein</fullName>
    </submittedName>
</protein>
<evidence type="ECO:0000313" key="2">
    <source>
        <dbReference type="EMBL" id="SHJ75735.1"/>
    </source>
</evidence>
<organism evidence="2 3">
    <name type="scientific">Bacteroides stercorirosoris</name>
    <dbReference type="NCBI Taxonomy" id="871324"/>
    <lineage>
        <taxon>Bacteria</taxon>
        <taxon>Pseudomonadati</taxon>
        <taxon>Bacteroidota</taxon>
        <taxon>Bacteroidia</taxon>
        <taxon>Bacteroidales</taxon>
        <taxon>Bacteroidaceae</taxon>
        <taxon>Bacteroides</taxon>
    </lineage>
</organism>